<dbReference type="FunFam" id="3.30.559.30:FF:000006">
    <property type="entry name" value="Yersiniabactin polyketide/non-ribosomal peptide synthetase"/>
    <property type="match status" value="1"/>
</dbReference>
<dbReference type="GO" id="GO:0000036">
    <property type="term" value="F:acyl carrier activity"/>
    <property type="evidence" value="ECO:0007669"/>
    <property type="project" value="TreeGrafter"/>
</dbReference>
<reference evidence="7" key="1">
    <citation type="submission" date="2016-10" db="EMBL/GenBank/DDBJ databases">
        <authorList>
            <person name="Varghese N."/>
            <person name="Submissions S."/>
        </authorList>
    </citation>
    <scope>NUCLEOTIDE SEQUENCE [LARGE SCALE GENOMIC DNA]</scope>
    <source>
        <strain evidence="7">DSM 45004</strain>
    </source>
</reference>
<dbReference type="CDD" id="cd19535">
    <property type="entry name" value="Cyc_NRPS"/>
    <property type="match status" value="1"/>
</dbReference>
<dbReference type="PANTHER" id="PTHR45527:SF10">
    <property type="entry name" value="PYOCHELIN SYNTHASE PCHF"/>
    <property type="match status" value="1"/>
</dbReference>
<dbReference type="PROSITE" id="PS50075">
    <property type="entry name" value="CARRIER"/>
    <property type="match status" value="1"/>
</dbReference>
<evidence type="ECO:0000313" key="6">
    <source>
        <dbReference type="EMBL" id="SFE70240.1"/>
    </source>
</evidence>
<comment type="cofactor">
    <cofactor evidence="1">
        <name>pantetheine 4'-phosphate</name>
        <dbReference type="ChEBI" id="CHEBI:47942"/>
    </cofactor>
</comment>
<gene>
    <name evidence="6" type="ORF">SAMN04487819_1331</name>
</gene>
<dbReference type="InterPro" id="IPR009081">
    <property type="entry name" value="PP-bd_ACP"/>
</dbReference>
<protein>
    <submittedName>
        <fullName evidence="6">Phosphopantetheine attachment site</fullName>
    </submittedName>
</protein>
<dbReference type="InterPro" id="IPR023213">
    <property type="entry name" value="CAT-like_dom_sf"/>
</dbReference>
<keyword evidence="4" id="KW-0436">Ligase</keyword>
<dbReference type="InterPro" id="IPR025110">
    <property type="entry name" value="AMP-bd_C"/>
</dbReference>
<feature type="non-terminal residue" evidence="6">
    <location>
        <position position="1"/>
    </location>
</feature>
<dbReference type="Pfam" id="PF00550">
    <property type="entry name" value="PP-binding"/>
    <property type="match status" value="1"/>
</dbReference>
<dbReference type="Pfam" id="PF13193">
    <property type="entry name" value="AMP-binding_C"/>
    <property type="match status" value="1"/>
</dbReference>
<dbReference type="Gene3D" id="3.30.559.30">
    <property type="entry name" value="Nonribosomal peptide synthetase, condensation domain"/>
    <property type="match status" value="1"/>
</dbReference>
<dbReference type="FunFam" id="3.30.559.10:FF:000023">
    <property type="entry name" value="Non-ribosomal peptide synthetase"/>
    <property type="match status" value="1"/>
</dbReference>
<feature type="domain" description="Carrier" evidence="5">
    <location>
        <begin position="128"/>
        <end position="202"/>
    </location>
</feature>
<dbReference type="GO" id="GO:0043041">
    <property type="term" value="P:amino acid activation for nonribosomal peptide biosynthetic process"/>
    <property type="evidence" value="ECO:0007669"/>
    <property type="project" value="TreeGrafter"/>
</dbReference>
<dbReference type="SUPFAM" id="SSF52777">
    <property type="entry name" value="CoA-dependent acyltransferases"/>
    <property type="match status" value="2"/>
</dbReference>
<dbReference type="SUPFAM" id="SSF47336">
    <property type="entry name" value="ACP-like"/>
    <property type="match status" value="1"/>
</dbReference>
<dbReference type="InterPro" id="IPR006162">
    <property type="entry name" value="Ppantetheine_attach_site"/>
</dbReference>
<dbReference type="GO" id="GO:0044550">
    <property type="term" value="P:secondary metabolite biosynthetic process"/>
    <property type="evidence" value="ECO:0007669"/>
    <property type="project" value="TreeGrafter"/>
</dbReference>
<dbReference type="GO" id="GO:0016874">
    <property type="term" value="F:ligase activity"/>
    <property type="evidence" value="ECO:0007669"/>
    <property type="project" value="UniProtKB-KW"/>
</dbReference>
<sequence length="677" mass="75455">RYHPDGTLEFLGRTDHQVKIRGHRIELGEIERALERAEPVREAVATVVPEPRDTLCAMLLGHDTVDNSPDEVLETAARHLPEFMVPAHVEFTDAFPLNANGKIDRAGVRADLAERLVARAEAEEAPDAELVGNEAVLASVWTELLDVRSPTRRSNFFHLGGDSLLATRMLAALRREGLSGSLGDLFSSPTIAGFASRLTSVDGSDSPTPTIVADLENRHEPFELTDVQRAYWLGRHTGFTLGGVGSYWYWEFESGSVDLDRLEDAWNSVVERHEMMRAVLDGDGRQRILASVPRFRFQVRHTTAADHDEAVAELRGMDSQILDVTTWPLFDVRAVQRDDGHTVLGIGFDYIVLDALSIVTVLSELSALYTDPNLHLPELELSYRDYLLATRTDDDVRRRDEAYWLRAIEELPPPPALPLRIAPEQVEQPSFVRRETRIGPERWQRLRGRAAEHGLTVSTVVATAFAEVLTVWSGEPELTLTLTVFDRQDLHPDVNRVVGDFTSLMLLAHRSRPDEPWARTVRRVQGQVWEGLEHNGVSSVWVLQQLAQRHGASQMLMPVVFTSTLGVSDEFPDLELSFGSQTRGLSQTPQVTLDCQVIEQDGGLTVNWDYVEGLFAPGVVADAADALRFLLEALVDQDWDVPPPHIPLPVGQAEVRARVNDTGPGNPPRLLHPPIFT</sequence>
<dbReference type="Gene3D" id="3.30.559.10">
    <property type="entry name" value="Chloramphenicol acetyltransferase-like domain"/>
    <property type="match status" value="1"/>
</dbReference>
<dbReference type="EMBL" id="FOMZ01000033">
    <property type="protein sequence ID" value="SFE70240.1"/>
    <property type="molecule type" value="Genomic_DNA"/>
</dbReference>
<dbReference type="RefSeq" id="WP_245755703.1">
    <property type="nucleotide sequence ID" value="NZ_FOMZ01000033.1"/>
</dbReference>
<proteinExistence type="predicted"/>
<evidence type="ECO:0000256" key="1">
    <source>
        <dbReference type="ARBA" id="ARBA00001957"/>
    </source>
</evidence>
<dbReference type="Proteomes" id="UP000198716">
    <property type="component" value="Unassembled WGS sequence"/>
</dbReference>
<dbReference type="AlphaFoldDB" id="A0A1I2CR79"/>
<evidence type="ECO:0000259" key="5">
    <source>
        <dbReference type="PROSITE" id="PS50075"/>
    </source>
</evidence>
<dbReference type="Gene3D" id="1.10.1200.10">
    <property type="entry name" value="ACP-like"/>
    <property type="match status" value="1"/>
</dbReference>
<feature type="non-terminal residue" evidence="6">
    <location>
        <position position="677"/>
    </location>
</feature>
<dbReference type="PROSITE" id="PS00012">
    <property type="entry name" value="PHOSPHOPANTETHEINE"/>
    <property type="match status" value="1"/>
</dbReference>
<evidence type="ECO:0000313" key="7">
    <source>
        <dbReference type="Proteomes" id="UP000198716"/>
    </source>
</evidence>
<dbReference type="PANTHER" id="PTHR45527">
    <property type="entry name" value="NONRIBOSOMAL PEPTIDE SYNTHETASE"/>
    <property type="match status" value="1"/>
</dbReference>
<dbReference type="Pfam" id="PF00668">
    <property type="entry name" value="Condensation"/>
    <property type="match status" value="1"/>
</dbReference>
<dbReference type="Gene3D" id="3.30.300.30">
    <property type="match status" value="1"/>
</dbReference>
<organism evidence="6 7">
    <name type="scientific">Actinopolyspora alba</name>
    <dbReference type="NCBI Taxonomy" id="673379"/>
    <lineage>
        <taxon>Bacteria</taxon>
        <taxon>Bacillati</taxon>
        <taxon>Actinomycetota</taxon>
        <taxon>Actinomycetes</taxon>
        <taxon>Actinopolysporales</taxon>
        <taxon>Actinopolysporaceae</taxon>
        <taxon>Actinopolyspora</taxon>
        <taxon>Actinopolyspora alba group</taxon>
    </lineage>
</organism>
<keyword evidence="7" id="KW-1185">Reference proteome</keyword>
<dbReference type="InterPro" id="IPR045851">
    <property type="entry name" value="AMP-bd_C_sf"/>
</dbReference>
<evidence type="ECO:0000256" key="3">
    <source>
        <dbReference type="ARBA" id="ARBA00022553"/>
    </source>
</evidence>
<accession>A0A1I2CR79</accession>
<dbReference type="SUPFAM" id="SSF56801">
    <property type="entry name" value="Acetyl-CoA synthetase-like"/>
    <property type="match status" value="1"/>
</dbReference>
<keyword evidence="3" id="KW-0597">Phosphoprotein</keyword>
<dbReference type="GO" id="GO:0005737">
    <property type="term" value="C:cytoplasm"/>
    <property type="evidence" value="ECO:0007669"/>
    <property type="project" value="TreeGrafter"/>
</dbReference>
<keyword evidence="2" id="KW-0596">Phosphopantetheine</keyword>
<name>A0A1I2CR79_9ACTN</name>
<dbReference type="InterPro" id="IPR001242">
    <property type="entry name" value="Condensation_dom"/>
</dbReference>
<evidence type="ECO:0000256" key="4">
    <source>
        <dbReference type="ARBA" id="ARBA00022598"/>
    </source>
</evidence>
<dbReference type="InterPro" id="IPR036736">
    <property type="entry name" value="ACP-like_sf"/>
</dbReference>
<dbReference type="GO" id="GO:0031177">
    <property type="term" value="F:phosphopantetheine binding"/>
    <property type="evidence" value="ECO:0007669"/>
    <property type="project" value="TreeGrafter"/>
</dbReference>
<evidence type="ECO:0000256" key="2">
    <source>
        <dbReference type="ARBA" id="ARBA00022450"/>
    </source>
</evidence>
<dbReference type="InterPro" id="IPR057737">
    <property type="entry name" value="Condensation_MtbB-like"/>
</dbReference>